<dbReference type="STRING" id="79200.A0A162B226"/>
<dbReference type="KEGG" id="dcr:108213234"/>
<accession>A0A162B226</accession>
<dbReference type="Proteomes" id="UP000077755">
    <property type="component" value="Chromosome 1"/>
</dbReference>
<evidence type="ECO:0000256" key="1">
    <source>
        <dbReference type="SAM" id="MobiDB-lite"/>
    </source>
</evidence>
<sequence>MAWRGSLSRTLISTARSSISRPSPPLPRLRPPSLASPRLRHSFTNPRNLGEIGCSQLLLPMLAGTRLTSHLNANVRAFCELTHGTFCRSCQDR</sequence>
<evidence type="ECO:0000313" key="4">
    <source>
        <dbReference type="Proteomes" id="UP000077755"/>
    </source>
</evidence>
<dbReference type="Gramene" id="KZN09003">
    <property type="protein sequence ID" value="KZN09003"/>
    <property type="gene ID" value="DCAR_001659"/>
</dbReference>
<organism evidence="2">
    <name type="scientific">Daucus carota subsp. sativus</name>
    <name type="common">Carrot</name>
    <dbReference type="NCBI Taxonomy" id="79200"/>
    <lineage>
        <taxon>Eukaryota</taxon>
        <taxon>Viridiplantae</taxon>
        <taxon>Streptophyta</taxon>
        <taxon>Embryophyta</taxon>
        <taxon>Tracheophyta</taxon>
        <taxon>Spermatophyta</taxon>
        <taxon>Magnoliopsida</taxon>
        <taxon>eudicotyledons</taxon>
        <taxon>Gunneridae</taxon>
        <taxon>Pentapetalae</taxon>
        <taxon>asterids</taxon>
        <taxon>campanulids</taxon>
        <taxon>Apiales</taxon>
        <taxon>Apiaceae</taxon>
        <taxon>Apioideae</taxon>
        <taxon>Scandiceae</taxon>
        <taxon>Daucinae</taxon>
        <taxon>Daucus</taxon>
        <taxon>Daucus sect. Daucus</taxon>
    </lineage>
</organism>
<name>A0A162B226_DAUCS</name>
<gene>
    <name evidence="2" type="ORF">DCAR_001659</name>
    <name evidence="3" type="ORF">DCAR_0101618</name>
</gene>
<evidence type="ECO:0000313" key="2">
    <source>
        <dbReference type="EMBL" id="KZN09003.1"/>
    </source>
</evidence>
<dbReference type="EMBL" id="LNRQ01000001">
    <property type="protein sequence ID" value="KZN09003.1"/>
    <property type="molecule type" value="Genomic_DNA"/>
</dbReference>
<dbReference type="AlphaFoldDB" id="A0A162B226"/>
<dbReference type="OrthoDB" id="1929591at2759"/>
<keyword evidence="4" id="KW-1185">Reference proteome</keyword>
<proteinExistence type="predicted"/>
<feature type="region of interest" description="Disordered" evidence="1">
    <location>
        <begin position="14"/>
        <end position="38"/>
    </location>
</feature>
<dbReference type="OMA" id="QKMAWRS"/>
<evidence type="ECO:0000313" key="3">
    <source>
        <dbReference type="EMBL" id="WOG82454.1"/>
    </source>
</evidence>
<reference evidence="2" key="1">
    <citation type="journal article" date="2016" name="Nat. Genet.">
        <title>A high-quality carrot genome assembly provides new insights into carotenoid accumulation and asterid genome evolution.</title>
        <authorList>
            <person name="Iorizzo M."/>
            <person name="Ellison S."/>
            <person name="Senalik D."/>
            <person name="Zeng P."/>
            <person name="Satapoomin P."/>
            <person name="Huang J."/>
            <person name="Bowman M."/>
            <person name="Iovene M."/>
            <person name="Sanseverino W."/>
            <person name="Cavagnaro P."/>
            <person name="Yildiz M."/>
            <person name="Macko-Podgorni A."/>
            <person name="Moranska E."/>
            <person name="Grzebelus E."/>
            <person name="Grzebelus D."/>
            <person name="Ashrafi H."/>
            <person name="Zheng Z."/>
            <person name="Cheng S."/>
            <person name="Spooner D."/>
            <person name="Van Deynze A."/>
            <person name="Simon P."/>
        </authorList>
    </citation>
    <scope>NUCLEOTIDE SEQUENCE [LARGE SCALE GENOMIC DNA]</scope>
    <source>
        <tissue evidence="2">Leaf</tissue>
    </source>
</reference>
<reference evidence="3" key="2">
    <citation type="submission" date="2022-03" db="EMBL/GenBank/DDBJ databases">
        <title>Draft title - Genomic analysis of global carrot germplasm unveils the trajectory of domestication and the origin of high carotenoid orange carrot.</title>
        <authorList>
            <person name="Iorizzo M."/>
            <person name="Ellison S."/>
            <person name="Senalik D."/>
            <person name="Macko-Podgorni A."/>
            <person name="Grzebelus D."/>
            <person name="Bostan H."/>
            <person name="Rolling W."/>
            <person name="Curaba J."/>
            <person name="Simon P."/>
        </authorList>
    </citation>
    <scope>NUCLEOTIDE SEQUENCE</scope>
    <source>
        <tissue evidence="3">Leaf</tissue>
    </source>
</reference>
<dbReference type="EMBL" id="CP093343">
    <property type="protein sequence ID" value="WOG82454.1"/>
    <property type="molecule type" value="Genomic_DNA"/>
</dbReference>
<protein>
    <submittedName>
        <fullName evidence="2">Uncharacterized protein</fullName>
    </submittedName>
</protein>